<keyword evidence="2" id="KW-0812">Transmembrane</keyword>
<evidence type="ECO:0000256" key="2">
    <source>
        <dbReference type="SAM" id="Phobius"/>
    </source>
</evidence>
<reference evidence="3" key="1">
    <citation type="journal article" date="2014" name="Int. J. Syst. Evol. Microbiol.">
        <title>Complete genome sequence of Corynebacterium casei LMG S-19264T (=DSM 44701T), isolated from a smear-ripened cheese.</title>
        <authorList>
            <consortium name="US DOE Joint Genome Institute (JGI-PGF)"/>
            <person name="Walter F."/>
            <person name="Albersmeier A."/>
            <person name="Kalinowski J."/>
            <person name="Ruckert C."/>
        </authorList>
    </citation>
    <scope>NUCLEOTIDE SEQUENCE</scope>
    <source>
        <strain evidence="3">CGMCC 4.7312</strain>
    </source>
</reference>
<accession>A0A917TRM0</accession>
<feature type="region of interest" description="Disordered" evidence="1">
    <location>
        <begin position="1"/>
        <end position="33"/>
    </location>
</feature>
<evidence type="ECO:0008006" key="5">
    <source>
        <dbReference type="Google" id="ProtNLM"/>
    </source>
</evidence>
<name>A0A917TRM0_9ACTN</name>
<gene>
    <name evidence="3" type="ORF">GCM10011608_19360</name>
</gene>
<keyword evidence="2" id="KW-1133">Transmembrane helix</keyword>
<feature type="compositionally biased region" description="Low complexity" evidence="1">
    <location>
        <begin position="1"/>
        <end position="10"/>
    </location>
</feature>
<evidence type="ECO:0000256" key="1">
    <source>
        <dbReference type="SAM" id="MobiDB-lite"/>
    </source>
</evidence>
<dbReference type="RefSeq" id="WP_189042711.1">
    <property type="nucleotide sequence ID" value="NZ_BMNB01000007.1"/>
</dbReference>
<dbReference type="EMBL" id="BMNB01000007">
    <property type="protein sequence ID" value="GGM34927.1"/>
    <property type="molecule type" value="Genomic_DNA"/>
</dbReference>
<feature type="transmembrane region" description="Helical" evidence="2">
    <location>
        <begin position="44"/>
        <end position="67"/>
    </location>
</feature>
<sequence length="229" mass="23583">MPQQPGAAPAGFPPPPGAVPPGDAYPPPGGAFPPPKKKSNVGKIVLIVLAVLLLLCVGGATAIWFAVKDTVNETIDATRTRVVAPDTLAGRSKTTDPDLQRASDKLVQDLTSSVENETGAVGGFYGDPEAQDLVMIVAASGVMVDPKKELDDAIQGISGELSVTNMAAVEPGPLGGNASCGDGKVEDVPMGVCAWADRGSVGLVVTYFSSRAEAEAEFVTIRSQIEQRD</sequence>
<reference evidence="3" key="2">
    <citation type="submission" date="2020-09" db="EMBL/GenBank/DDBJ databases">
        <authorList>
            <person name="Sun Q."/>
            <person name="Zhou Y."/>
        </authorList>
    </citation>
    <scope>NUCLEOTIDE SEQUENCE</scope>
    <source>
        <strain evidence="3">CGMCC 4.7312</strain>
    </source>
</reference>
<protein>
    <recommendedName>
        <fullName evidence="5">Flagellar basal body-associated protein FliL</fullName>
    </recommendedName>
</protein>
<feature type="compositionally biased region" description="Pro residues" evidence="1">
    <location>
        <begin position="11"/>
        <end position="33"/>
    </location>
</feature>
<dbReference type="AlphaFoldDB" id="A0A917TRM0"/>
<evidence type="ECO:0000313" key="3">
    <source>
        <dbReference type="EMBL" id="GGM34927.1"/>
    </source>
</evidence>
<organism evidence="3 4">
    <name type="scientific">Micromonospora sonchi</name>
    <dbReference type="NCBI Taxonomy" id="1763543"/>
    <lineage>
        <taxon>Bacteria</taxon>
        <taxon>Bacillati</taxon>
        <taxon>Actinomycetota</taxon>
        <taxon>Actinomycetes</taxon>
        <taxon>Micromonosporales</taxon>
        <taxon>Micromonosporaceae</taxon>
        <taxon>Micromonospora</taxon>
    </lineage>
</organism>
<proteinExistence type="predicted"/>
<comment type="caution">
    <text evidence="3">The sequence shown here is derived from an EMBL/GenBank/DDBJ whole genome shotgun (WGS) entry which is preliminary data.</text>
</comment>
<keyword evidence="4" id="KW-1185">Reference proteome</keyword>
<evidence type="ECO:0000313" key="4">
    <source>
        <dbReference type="Proteomes" id="UP000608890"/>
    </source>
</evidence>
<dbReference type="Proteomes" id="UP000608890">
    <property type="component" value="Unassembled WGS sequence"/>
</dbReference>
<keyword evidence="2" id="KW-0472">Membrane</keyword>